<dbReference type="InterPro" id="IPR007024">
    <property type="entry name" value="BLUF_domain"/>
</dbReference>
<dbReference type="Proteomes" id="UP001597101">
    <property type="component" value="Unassembled WGS sequence"/>
</dbReference>
<reference evidence="3" key="1">
    <citation type="journal article" date="2019" name="Int. J. Syst. Evol. Microbiol.">
        <title>The Global Catalogue of Microorganisms (GCM) 10K type strain sequencing project: providing services to taxonomists for standard genome sequencing and annotation.</title>
        <authorList>
            <consortium name="The Broad Institute Genomics Platform"/>
            <consortium name="The Broad Institute Genome Sequencing Center for Infectious Disease"/>
            <person name="Wu L."/>
            <person name="Ma J."/>
        </authorList>
    </citation>
    <scope>NUCLEOTIDE SEQUENCE [LARGE SCALE GENOMIC DNA]</scope>
    <source>
        <strain evidence="3">CCUG 60023</strain>
    </source>
</reference>
<organism evidence="2 3">
    <name type="scientific">Pseudahrensia aquimaris</name>
    <dbReference type="NCBI Taxonomy" id="744461"/>
    <lineage>
        <taxon>Bacteria</taxon>
        <taxon>Pseudomonadati</taxon>
        <taxon>Pseudomonadota</taxon>
        <taxon>Alphaproteobacteria</taxon>
        <taxon>Hyphomicrobiales</taxon>
        <taxon>Ahrensiaceae</taxon>
        <taxon>Pseudahrensia</taxon>
    </lineage>
</organism>
<evidence type="ECO:0000313" key="3">
    <source>
        <dbReference type="Proteomes" id="UP001597101"/>
    </source>
</evidence>
<feature type="domain" description="BLUF" evidence="1">
    <location>
        <begin position="3"/>
        <end position="93"/>
    </location>
</feature>
<dbReference type="EMBL" id="JBHTJV010000002">
    <property type="protein sequence ID" value="MFD0915192.1"/>
    <property type="molecule type" value="Genomic_DNA"/>
</dbReference>
<proteinExistence type="predicted"/>
<dbReference type="PROSITE" id="PS50925">
    <property type="entry name" value="BLUF"/>
    <property type="match status" value="1"/>
</dbReference>
<keyword evidence="3" id="KW-1185">Reference proteome</keyword>
<sequence length="137" mass="15587">MPMKQIIYSSQPFGFDESILSSVLSDARRLNRRDGITGALVCRRDLYLQLLEGPADKVTEAYARIKRDDRHVNVRNVFDATISERMFADWDMLHDPAQSLHWSADQVAKGELDRAKGTDVREVFERIAAQAVADTFT</sequence>
<gene>
    <name evidence="2" type="ORF">ACFQ14_02105</name>
</gene>
<comment type="caution">
    <text evidence="2">The sequence shown here is derived from an EMBL/GenBank/DDBJ whole genome shotgun (WGS) entry which is preliminary data.</text>
</comment>
<protein>
    <submittedName>
        <fullName evidence="2">BLUF domain-containing protein</fullName>
    </submittedName>
</protein>
<evidence type="ECO:0000259" key="1">
    <source>
        <dbReference type="PROSITE" id="PS50925"/>
    </source>
</evidence>
<accession>A0ABW3FFM4</accession>
<dbReference type="Pfam" id="PF04940">
    <property type="entry name" value="BLUF"/>
    <property type="match status" value="1"/>
</dbReference>
<dbReference type="InterPro" id="IPR036046">
    <property type="entry name" value="Acylphosphatase-like_dom_sf"/>
</dbReference>
<dbReference type="SUPFAM" id="SSF54975">
    <property type="entry name" value="Acylphosphatase/BLUF domain-like"/>
    <property type="match status" value="1"/>
</dbReference>
<dbReference type="SMART" id="SM01034">
    <property type="entry name" value="BLUF"/>
    <property type="match status" value="1"/>
</dbReference>
<name>A0ABW3FFM4_9HYPH</name>
<dbReference type="RefSeq" id="WP_377211042.1">
    <property type="nucleotide sequence ID" value="NZ_JBHTJV010000002.1"/>
</dbReference>
<evidence type="ECO:0000313" key="2">
    <source>
        <dbReference type="EMBL" id="MFD0915192.1"/>
    </source>
</evidence>
<dbReference type="Gene3D" id="3.30.70.100">
    <property type="match status" value="1"/>
</dbReference>